<dbReference type="Gene3D" id="3.40.50.2300">
    <property type="match status" value="1"/>
</dbReference>
<evidence type="ECO:0000259" key="7">
    <source>
        <dbReference type="PROSITE" id="PS50110"/>
    </source>
</evidence>
<dbReference type="SMART" id="SM00421">
    <property type="entry name" value="HTH_LUXR"/>
    <property type="match status" value="1"/>
</dbReference>
<reference evidence="8" key="1">
    <citation type="journal article" date="2009" name="Mol. Microbiol.">
        <title>Organization of the genes encoding the biosynthesis of actagardine and engineering of a variant generation system.</title>
        <authorList>
            <person name="Boakes S."/>
            <person name="Cortes J."/>
            <person name="Appleyard A.N."/>
            <person name="Rudd B.A.M."/>
            <person name="Dawson M.J."/>
        </authorList>
    </citation>
    <scope>NUCLEOTIDE SEQUENCE</scope>
    <source>
        <strain evidence="8">ATCC 31049</strain>
    </source>
</reference>
<dbReference type="CDD" id="cd17535">
    <property type="entry name" value="REC_NarL-like"/>
    <property type="match status" value="1"/>
</dbReference>
<dbReference type="PROSITE" id="PS50110">
    <property type="entry name" value="RESPONSE_REGULATORY"/>
    <property type="match status" value="1"/>
</dbReference>
<dbReference type="SUPFAM" id="SSF52172">
    <property type="entry name" value="CheY-like"/>
    <property type="match status" value="1"/>
</dbReference>
<sequence>MTRPPIAVLIADDQELVRTGFAMVVDAAPDMRVVAIAASGAEAIELAAEHRPDVILMDIRMPGTDGITATSAILAAGGERPPKIIALTTYDSSDYATRILTAGASGYLLKDATAEGLTAAIRSAYHGGSVIAPTTTRNLVAARAEPPPPARDPAPLDTFTARERDVFDLIVAGANNAEIAARLHLAEVTVKTHVGRVLAKLGVRDRLNVVVWAYRNGAVG</sequence>
<dbReference type="InterPro" id="IPR000792">
    <property type="entry name" value="Tscrpt_reg_LuxR_C"/>
</dbReference>
<dbReference type="CDD" id="cd06170">
    <property type="entry name" value="LuxR_C_like"/>
    <property type="match status" value="1"/>
</dbReference>
<evidence type="ECO:0000256" key="3">
    <source>
        <dbReference type="ARBA" id="ARBA00023125"/>
    </source>
</evidence>
<feature type="domain" description="Response regulatory" evidence="7">
    <location>
        <begin position="7"/>
        <end position="125"/>
    </location>
</feature>
<evidence type="ECO:0000256" key="4">
    <source>
        <dbReference type="ARBA" id="ARBA00023163"/>
    </source>
</evidence>
<name>C4NFI7_ACTGA</name>
<dbReference type="PANTHER" id="PTHR43214">
    <property type="entry name" value="TWO-COMPONENT RESPONSE REGULATOR"/>
    <property type="match status" value="1"/>
</dbReference>
<gene>
    <name evidence="8" type="primary">garR</name>
</gene>
<organism evidence="8">
    <name type="scientific">Actinoplanes garbadinensis</name>
    <dbReference type="NCBI Taxonomy" id="69485"/>
    <lineage>
        <taxon>Bacteria</taxon>
        <taxon>Bacillati</taxon>
        <taxon>Actinomycetota</taxon>
        <taxon>Actinomycetes</taxon>
        <taxon>Micromonosporales</taxon>
        <taxon>Micromonosporaceae</taxon>
        <taxon>Actinoplanes</taxon>
    </lineage>
</organism>
<protein>
    <submittedName>
        <fullName evidence="8">Response regulator</fullName>
    </submittedName>
</protein>
<dbReference type="InterPro" id="IPR058245">
    <property type="entry name" value="NreC/VraR/RcsB-like_REC"/>
</dbReference>
<dbReference type="EMBL" id="FJ547091">
    <property type="protein sequence ID" value="ACR33059.1"/>
    <property type="molecule type" value="Genomic_DNA"/>
</dbReference>
<dbReference type="InterPro" id="IPR011006">
    <property type="entry name" value="CheY-like_superfamily"/>
</dbReference>
<proteinExistence type="predicted"/>
<keyword evidence="3" id="KW-0238">DNA-binding</keyword>
<feature type="domain" description="HTH luxR-type" evidence="6">
    <location>
        <begin position="152"/>
        <end position="217"/>
    </location>
</feature>
<dbReference type="PRINTS" id="PR00038">
    <property type="entry name" value="HTHLUXR"/>
</dbReference>
<dbReference type="PROSITE" id="PS50043">
    <property type="entry name" value="HTH_LUXR_2"/>
    <property type="match status" value="1"/>
</dbReference>
<accession>C4NFI7</accession>
<dbReference type="Pfam" id="PF00072">
    <property type="entry name" value="Response_reg"/>
    <property type="match status" value="1"/>
</dbReference>
<dbReference type="SMART" id="SM00448">
    <property type="entry name" value="REC"/>
    <property type="match status" value="1"/>
</dbReference>
<dbReference type="PANTHER" id="PTHR43214:SF24">
    <property type="entry name" value="TRANSCRIPTIONAL REGULATORY PROTEIN NARL-RELATED"/>
    <property type="match status" value="1"/>
</dbReference>
<dbReference type="InterPro" id="IPR016032">
    <property type="entry name" value="Sig_transdc_resp-reg_C-effctor"/>
</dbReference>
<dbReference type="GO" id="GO:0003677">
    <property type="term" value="F:DNA binding"/>
    <property type="evidence" value="ECO:0007669"/>
    <property type="project" value="UniProtKB-KW"/>
</dbReference>
<evidence type="ECO:0000256" key="1">
    <source>
        <dbReference type="ARBA" id="ARBA00022553"/>
    </source>
</evidence>
<dbReference type="SUPFAM" id="SSF46894">
    <property type="entry name" value="C-terminal effector domain of the bipartite response regulators"/>
    <property type="match status" value="1"/>
</dbReference>
<dbReference type="InterPro" id="IPR001789">
    <property type="entry name" value="Sig_transdc_resp-reg_receiver"/>
</dbReference>
<evidence type="ECO:0000259" key="6">
    <source>
        <dbReference type="PROSITE" id="PS50043"/>
    </source>
</evidence>
<evidence type="ECO:0000313" key="8">
    <source>
        <dbReference type="EMBL" id="ACR33059.1"/>
    </source>
</evidence>
<keyword evidence="4" id="KW-0804">Transcription</keyword>
<evidence type="ECO:0000256" key="5">
    <source>
        <dbReference type="PROSITE-ProRule" id="PRU00169"/>
    </source>
</evidence>
<keyword evidence="1 5" id="KW-0597">Phosphoprotein</keyword>
<evidence type="ECO:0000256" key="2">
    <source>
        <dbReference type="ARBA" id="ARBA00023015"/>
    </source>
</evidence>
<keyword evidence="2" id="KW-0805">Transcription regulation</keyword>
<feature type="modified residue" description="4-aspartylphosphate" evidence="5">
    <location>
        <position position="58"/>
    </location>
</feature>
<dbReference type="GO" id="GO:0000160">
    <property type="term" value="P:phosphorelay signal transduction system"/>
    <property type="evidence" value="ECO:0007669"/>
    <property type="project" value="InterPro"/>
</dbReference>
<dbReference type="PROSITE" id="PS00622">
    <property type="entry name" value="HTH_LUXR_1"/>
    <property type="match status" value="1"/>
</dbReference>
<dbReference type="InterPro" id="IPR039420">
    <property type="entry name" value="WalR-like"/>
</dbReference>
<dbReference type="Pfam" id="PF00196">
    <property type="entry name" value="GerE"/>
    <property type="match status" value="1"/>
</dbReference>
<dbReference type="AlphaFoldDB" id="C4NFI7"/>
<dbReference type="GO" id="GO:0006355">
    <property type="term" value="P:regulation of DNA-templated transcription"/>
    <property type="evidence" value="ECO:0007669"/>
    <property type="project" value="InterPro"/>
</dbReference>